<evidence type="ECO:0000313" key="14">
    <source>
        <dbReference type="Proteomes" id="UP000488956"/>
    </source>
</evidence>
<dbReference type="Proteomes" id="UP000429523">
    <property type="component" value="Unassembled WGS sequence"/>
</dbReference>
<dbReference type="EMBL" id="QXFX01000534">
    <property type="protein sequence ID" value="KAE9112244.1"/>
    <property type="molecule type" value="Genomic_DNA"/>
</dbReference>
<evidence type="ECO:0000313" key="10">
    <source>
        <dbReference type="Proteomes" id="UP000437068"/>
    </source>
</evidence>
<name>A0A6A3UDU8_9STRA</name>
<organism evidence="6 12">
    <name type="scientific">Phytophthora fragariae</name>
    <dbReference type="NCBI Taxonomy" id="53985"/>
    <lineage>
        <taxon>Eukaryota</taxon>
        <taxon>Sar</taxon>
        <taxon>Stramenopiles</taxon>
        <taxon>Oomycota</taxon>
        <taxon>Peronosporomycetes</taxon>
        <taxon>Peronosporales</taxon>
        <taxon>Peronosporaceae</taxon>
        <taxon>Phytophthora</taxon>
    </lineage>
</organism>
<reference evidence="9 10" key="1">
    <citation type="submission" date="2018-08" db="EMBL/GenBank/DDBJ databases">
        <title>Genomic investigation of the strawberry pathogen Phytophthora fragariae indicates pathogenicity is determined by transcriptional variation in three key races.</title>
        <authorList>
            <person name="Adams T.M."/>
            <person name="Armitage A.D."/>
            <person name="Sobczyk M.K."/>
            <person name="Bates H.J."/>
            <person name="Dunwell J.M."/>
            <person name="Nellist C.F."/>
            <person name="Harrison R.J."/>
        </authorList>
    </citation>
    <scope>NUCLEOTIDE SEQUENCE [LARGE SCALE GENOMIC DNA]</scope>
    <source>
        <strain evidence="8 10">A4</strain>
        <strain evidence="7 11">BC-1</strain>
        <strain evidence="6 12">NOV-5</strain>
        <strain evidence="3 9">NOV-9</strain>
        <strain evidence="5 14">ONT-3</strain>
        <strain evidence="4 13">SCRP245</strain>
    </source>
</reference>
<gene>
    <name evidence="8" type="ORF">PF001_g4583</name>
    <name evidence="7" type="ORF">PF002_g7805</name>
    <name evidence="6" type="ORF">PF006_g5927</name>
    <name evidence="3" type="ORF">PF009_g7594</name>
    <name evidence="5" type="ORF">PF010_g10520</name>
    <name evidence="4" type="ORF">PF011_g4571</name>
</gene>
<dbReference type="Proteomes" id="UP000440367">
    <property type="component" value="Unassembled WGS sequence"/>
</dbReference>
<dbReference type="Proteomes" id="UP000440732">
    <property type="component" value="Unassembled WGS sequence"/>
</dbReference>
<dbReference type="EMBL" id="QXGE01000160">
    <property type="protein sequence ID" value="KAE9322100.1"/>
    <property type="molecule type" value="Genomic_DNA"/>
</dbReference>
<evidence type="ECO:0000313" key="11">
    <source>
        <dbReference type="Proteomes" id="UP000440367"/>
    </source>
</evidence>
<evidence type="ECO:0000313" key="8">
    <source>
        <dbReference type="EMBL" id="KAE9322100.1"/>
    </source>
</evidence>
<dbReference type="Proteomes" id="UP000460718">
    <property type="component" value="Unassembled WGS sequence"/>
</dbReference>
<protein>
    <recommendedName>
        <fullName evidence="2">No apical meristem-associated C-terminal domain-containing protein</fullName>
    </recommendedName>
</protein>
<evidence type="ECO:0000313" key="4">
    <source>
        <dbReference type="EMBL" id="KAE9022212.1"/>
    </source>
</evidence>
<comment type="caution">
    <text evidence="6">The sequence shown here is derived from an EMBL/GenBank/DDBJ whole genome shotgun (WGS) entry which is preliminary data.</text>
</comment>
<dbReference type="Pfam" id="PF14303">
    <property type="entry name" value="NAM-associated"/>
    <property type="match status" value="1"/>
</dbReference>
<evidence type="ECO:0000313" key="9">
    <source>
        <dbReference type="Proteomes" id="UP000429523"/>
    </source>
</evidence>
<evidence type="ECO:0000313" key="6">
    <source>
        <dbReference type="EMBL" id="KAE9149609.1"/>
    </source>
</evidence>
<feature type="domain" description="No apical meristem-associated C-terminal" evidence="2">
    <location>
        <begin position="38"/>
        <end position="162"/>
    </location>
</feature>
<sequence length="211" mass="23175">MATVQDLERSGTNLDDDIDSALQLYQSTHTTKGVKDNKPFLSLHCWRVLSVEPKCKTYRGSNRAARAPQNQLLPPSGPIPTVGALVRTTPTPRPEGNKAAKKSALATATIEHTQKRLAEATMKMANAIQKRARALGEANHYTLFTISLNDLDADAQEFFRLRLTAILNEMRSNNHQALLERNSISNDEGVSVDACPETSETTCAGFHCTEL</sequence>
<evidence type="ECO:0000313" key="12">
    <source>
        <dbReference type="Proteomes" id="UP000440732"/>
    </source>
</evidence>
<dbReference type="EMBL" id="QXFW01000167">
    <property type="protein sequence ID" value="KAE9022212.1"/>
    <property type="molecule type" value="Genomic_DNA"/>
</dbReference>
<dbReference type="Proteomes" id="UP000437068">
    <property type="component" value="Unassembled WGS sequence"/>
</dbReference>
<accession>A0A6A3UDU8</accession>
<evidence type="ECO:0000259" key="2">
    <source>
        <dbReference type="Pfam" id="PF14303"/>
    </source>
</evidence>
<dbReference type="EMBL" id="QXGF01000295">
    <property type="protein sequence ID" value="KAE8942654.1"/>
    <property type="molecule type" value="Genomic_DNA"/>
</dbReference>
<evidence type="ECO:0000256" key="1">
    <source>
        <dbReference type="SAM" id="MobiDB-lite"/>
    </source>
</evidence>
<dbReference type="AlphaFoldDB" id="A0A6A3UDU8"/>
<proteinExistence type="predicted"/>
<dbReference type="EMBL" id="QXGD01000295">
    <property type="protein sequence ID" value="KAE9244375.1"/>
    <property type="molecule type" value="Genomic_DNA"/>
</dbReference>
<feature type="region of interest" description="Disordered" evidence="1">
    <location>
        <begin position="62"/>
        <end position="81"/>
    </location>
</feature>
<evidence type="ECO:0000313" key="5">
    <source>
        <dbReference type="EMBL" id="KAE9112244.1"/>
    </source>
</evidence>
<dbReference type="Proteomes" id="UP000488956">
    <property type="component" value="Unassembled WGS sequence"/>
</dbReference>
<evidence type="ECO:0000313" key="13">
    <source>
        <dbReference type="Proteomes" id="UP000460718"/>
    </source>
</evidence>
<evidence type="ECO:0000313" key="3">
    <source>
        <dbReference type="EMBL" id="KAE8942654.1"/>
    </source>
</evidence>
<dbReference type="EMBL" id="QXGA01000230">
    <property type="protein sequence ID" value="KAE9149609.1"/>
    <property type="molecule type" value="Genomic_DNA"/>
</dbReference>
<evidence type="ECO:0000313" key="7">
    <source>
        <dbReference type="EMBL" id="KAE9244375.1"/>
    </source>
</evidence>
<dbReference type="InterPro" id="IPR029466">
    <property type="entry name" value="NAM-associated_C"/>
</dbReference>